<sequence>LWACATRNIVDLLDKDGTLASPENLRDLPREVTASIETLKQTKRTYHREDGSEVVEMREVINEVKPVPKAVCMDMAMKHKGAYAAEVTEHKLAFDFDQLYFPPEKGDVIDVEGREK</sequence>
<evidence type="ECO:0000313" key="1">
    <source>
        <dbReference type="EMBL" id="KKK65624.1"/>
    </source>
</evidence>
<comment type="caution">
    <text evidence="1">The sequence shown here is derived from an EMBL/GenBank/DDBJ whole genome shotgun (WGS) entry which is preliminary data.</text>
</comment>
<proteinExistence type="predicted"/>
<accession>A0A0F8ZGR0</accession>
<dbReference type="AlphaFoldDB" id="A0A0F8ZGR0"/>
<gene>
    <name evidence="1" type="ORF">LCGC14_2972290</name>
</gene>
<dbReference type="EMBL" id="LAZR01060459">
    <property type="protein sequence ID" value="KKK65624.1"/>
    <property type="molecule type" value="Genomic_DNA"/>
</dbReference>
<feature type="non-terminal residue" evidence="1">
    <location>
        <position position="1"/>
    </location>
</feature>
<organism evidence="1">
    <name type="scientific">marine sediment metagenome</name>
    <dbReference type="NCBI Taxonomy" id="412755"/>
    <lineage>
        <taxon>unclassified sequences</taxon>
        <taxon>metagenomes</taxon>
        <taxon>ecological metagenomes</taxon>
    </lineage>
</organism>
<reference evidence="1" key="1">
    <citation type="journal article" date="2015" name="Nature">
        <title>Complex archaea that bridge the gap between prokaryotes and eukaryotes.</title>
        <authorList>
            <person name="Spang A."/>
            <person name="Saw J.H."/>
            <person name="Jorgensen S.L."/>
            <person name="Zaremba-Niedzwiedzka K."/>
            <person name="Martijn J."/>
            <person name="Lind A.E."/>
            <person name="van Eijk R."/>
            <person name="Schleper C."/>
            <person name="Guy L."/>
            <person name="Ettema T.J."/>
        </authorList>
    </citation>
    <scope>NUCLEOTIDE SEQUENCE</scope>
</reference>
<protein>
    <submittedName>
        <fullName evidence="1">Uncharacterized protein</fullName>
    </submittedName>
</protein>
<name>A0A0F8ZGR0_9ZZZZ</name>